<dbReference type="GO" id="GO:0035925">
    <property type="term" value="F:mRNA 3'-UTR AU-rich region binding"/>
    <property type="evidence" value="ECO:0007669"/>
    <property type="project" value="TreeGrafter"/>
</dbReference>
<evidence type="ECO:0000256" key="3">
    <source>
        <dbReference type="SAM" id="MobiDB-lite"/>
    </source>
</evidence>
<dbReference type="AlphaFoldDB" id="A0A3L7JEY4"/>
<evidence type="ECO:0000313" key="6">
    <source>
        <dbReference type="Proteomes" id="UP000281094"/>
    </source>
</evidence>
<dbReference type="InterPro" id="IPR036291">
    <property type="entry name" value="NAD(P)-bd_dom_sf"/>
</dbReference>
<protein>
    <submittedName>
        <fullName evidence="5">Quinone oxidoreductase</fullName>
    </submittedName>
</protein>
<dbReference type="SMART" id="SM00829">
    <property type="entry name" value="PKS_ER"/>
    <property type="match status" value="1"/>
</dbReference>
<dbReference type="Pfam" id="PF00107">
    <property type="entry name" value="ADH_zinc_N"/>
    <property type="match status" value="1"/>
</dbReference>
<evidence type="ECO:0000259" key="4">
    <source>
        <dbReference type="SMART" id="SM00829"/>
    </source>
</evidence>
<keyword evidence="1" id="KW-0521">NADP</keyword>
<feature type="compositionally biased region" description="Polar residues" evidence="3">
    <location>
        <begin position="303"/>
        <end position="317"/>
    </location>
</feature>
<dbReference type="SUPFAM" id="SSF50129">
    <property type="entry name" value="GroES-like"/>
    <property type="match status" value="1"/>
</dbReference>
<dbReference type="Gene3D" id="3.40.50.720">
    <property type="entry name" value="NAD(P)-binding Rossmann-like Domain"/>
    <property type="match status" value="1"/>
</dbReference>
<dbReference type="CDD" id="cd05286">
    <property type="entry name" value="QOR2"/>
    <property type="match status" value="1"/>
</dbReference>
<dbReference type="GO" id="GO:0070402">
    <property type="term" value="F:NADPH binding"/>
    <property type="evidence" value="ECO:0007669"/>
    <property type="project" value="TreeGrafter"/>
</dbReference>
<feature type="domain" description="Enoyl reductase (ER)" evidence="4">
    <location>
        <begin position="11"/>
        <end position="320"/>
    </location>
</feature>
<dbReference type="SUPFAM" id="SSF51735">
    <property type="entry name" value="NAD(P)-binding Rossmann-fold domains"/>
    <property type="match status" value="1"/>
</dbReference>
<dbReference type="InterPro" id="IPR020843">
    <property type="entry name" value="ER"/>
</dbReference>
<organism evidence="5 6">
    <name type="scientific">Notoacmeibacter ruber</name>
    <dbReference type="NCBI Taxonomy" id="2670375"/>
    <lineage>
        <taxon>Bacteria</taxon>
        <taxon>Pseudomonadati</taxon>
        <taxon>Pseudomonadota</taxon>
        <taxon>Alphaproteobacteria</taxon>
        <taxon>Hyphomicrobiales</taxon>
        <taxon>Notoacmeibacteraceae</taxon>
        <taxon>Notoacmeibacter</taxon>
    </lineage>
</organism>
<dbReference type="Gene3D" id="3.90.180.10">
    <property type="entry name" value="Medium-chain alcohol dehydrogenases, catalytic domain"/>
    <property type="match status" value="1"/>
</dbReference>
<evidence type="ECO:0000256" key="2">
    <source>
        <dbReference type="ARBA" id="ARBA00023002"/>
    </source>
</evidence>
<dbReference type="InterPro" id="IPR013149">
    <property type="entry name" value="ADH-like_C"/>
</dbReference>
<dbReference type="Pfam" id="PF08240">
    <property type="entry name" value="ADH_N"/>
    <property type="match status" value="1"/>
</dbReference>
<dbReference type="InterPro" id="IPR047618">
    <property type="entry name" value="QOR-like"/>
</dbReference>
<dbReference type="Proteomes" id="UP000281094">
    <property type="component" value="Unassembled WGS sequence"/>
</dbReference>
<dbReference type="InterPro" id="IPR011032">
    <property type="entry name" value="GroES-like_sf"/>
</dbReference>
<name>A0A3L7JEY4_9HYPH</name>
<dbReference type="GO" id="GO:0005829">
    <property type="term" value="C:cytosol"/>
    <property type="evidence" value="ECO:0007669"/>
    <property type="project" value="TreeGrafter"/>
</dbReference>
<gene>
    <name evidence="5" type="ORF">D8780_12250</name>
</gene>
<keyword evidence="2" id="KW-0560">Oxidoreductase</keyword>
<feature type="region of interest" description="Disordered" evidence="3">
    <location>
        <begin position="289"/>
        <end position="317"/>
    </location>
</feature>
<accession>A0A3L7JEY4</accession>
<evidence type="ECO:0000313" key="5">
    <source>
        <dbReference type="EMBL" id="RLQ88879.1"/>
    </source>
</evidence>
<dbReference type="PANTHER" id="PTHR48106:SF13">
    <property type="entry name" value="QUINONE OXIDOREDUCTASE-RELATED"/>
    <property type="match status" value="1"/>
</dbReference>
<evidence type="ECO:0000256" key="1">
    <source>
        <dbReference type="ARBA" id="ARBA00022857"/>
    </source>
</evidence>
<dbReference type="EMBL" id="RCWN01000001">
    <property type="protein sequence ID" value="RLQ88879.1"/>
    <property type="molecule type" value="Genomic_DNA"/>
</dbReference>
<comment type="caution">
    <text evidence="5">The sequence shown here is derived from an EMBL/GenBank/DDBJ whole genome shotgun (WGS) entry which is preliminary data.</text>
</comment>
<proteinExistence type="predicted"/>
<dbReference type="RefSeq" id="WP_121645847.1">
    <property type="nucleotide sequence ID" value="NZ_RCWN01000001.1"/>
</dbReference>
<sequence>MTRVVELSATGSVQNLSFVSRDPGRPGPGEIRLRQFGAGVNFIDIYQRKGIYPLPMPAVLGVEGAGVVEAVGEGVIHLSVGDRVGYAGIVGGYAETRLLPAWRATKLPDDFSDALAASGLLRACTAHMLLHKVHEVTPGTTVLIHAGAGGLASIVIPWAKRLGAHIIATASTEAKAERALAHGAEKVIIGRDAAIATEVREWTDGRGVDFTIDGIGEPTFRASLEATAKFGTFASVGQAGGELTSLSAKDFGPRTSLAFYTPSVMAYLADAARYEAVVKEAIQALRAGPQTPQGPHFPLSDASAAQSSLENGTTTGTPLLVI</sequence>
<reference evidence="5 6" key="1">
    <citation type="submission" date="2018-10" db="EMBL/GenBank/DDBJ databases">
        <title>Notoacmeibacter sp. M2BS9Y-3-1, whole genome shotgun sequence.</title>
        <authorList>
            <person name="Tuo L."/>
        </authorList>
    </citation>
    <scope>NUCLEOTIDE SEQUENCE [LARGE SCALE GENOMIC DNA]</scope>
    <source>
        <strain evidence="5 6">M2BS9Y-3-1</strain>
    </source>
</reference>
<dbReference type="GO" id="GO:0003960">
    <property type="term" value="F:quinone reductase (NADPH) activity"/>
    <property type="evidence" value="ECO:0007669"/>
    <property type="project" value="InterPro"/>
</dbReference>
<dbReference type="PANTHER" id="PTHR48106">
    <property type="entry name" value="QUINONE OXIDOREDUCTASE PIG3-RELATED"/>
    <property type="match status" value="1"/>
</dbReference>
<dbReference type="InterPro" id="IPR013154">
    <property type="entry name" value="ADH-like_N"/>
</dbReference>
<keyword evidence="6" id="KW-1185">Reference proteome</keyword>